<evidence type="ECO:0000313" key="3">
    <source>
        <dbReference type="Proteomes" id="UP000499080"/>
    </source>
</evidence>
<proteinExistence type="predicted"/>
<feature type="region of interest" description="Disordered" evidence="1">
    <location>
        <begin position="44"/>
        <end position="82"/>
    </location>
</feature>
<evidence type="ECO:0000313" key="2">
    <source>
        <dbReference type="EMBL" id="GBN85696.1"/>
    </source>
</evidence>
<evidence type="ECO:0000256" key="1">
    <source>
        <dbReference type="SAM" id="MobiDB-lite"/>
    </source>
</evidence>
<gene>
    <name evidence="2" type="ORF">AVEN_55583_1</name>
</gene>
<comment type="caution">
    <text evidence="2">The sequence shown here is derived from an EMBL/GenBank/DDBJ whole genome shotgun (WGS) entry which is preliminary data.</text>
</comment>
<dbReference type="EMBL" id="BGPR01020901">
    <property type="protein sequence ID" value="GBN85696.1"/>
    <property type="molecule type" value="Genomic_DNA"/>
</dbReference>
<keyword evidence="3" id="KW-1185">Reference proteome</keyword>
<reference evidence="2 3" key="1">
    <citation type="journal article" date="2019" name="Sci. Rep.">
        <title>Orb-weaving spider Araneus ventricosus genome elucidates the spidroin gene catalogue.</title>
        <authorList>
            <person name="Kono N."/>
            <person name="Nakamura H."/>
            <person name="Ohtoshi R."/>
            <person name="Moran D.A.P."/>
            <person name="Shinohara A."/>
            <person name="Yoshida Y."/>
            <person name="Fujiwara M."/>
            <person name="Mori M."/>
            <person name="Tomita M."/>
            <person name="Arakawa K."/>
        </authorList>
    </citation>
    <scope>NUCLEOTIDE SEQUENCE [LARGE SCALE GENOMIC DNA]</scope>
</reference>
<sequence>MRNLCRKSYLKLFQELCVSDTLRWSRDLYDEHITDVRQYDPAAFPTSQFQHRPEEPDSPETVRNAGEIDVPAMGIHRPRREA</sequence>
<dbReference type="Proteomes" id="UP000499080">
    <property type="component" value="Unassembled WGS sequence"/>
</dbReference>
<organism evidence="2 3">
    <name type="scientific">Araneus ventricosus</name>
    <name type="common">Orbweaver spider</name>
    <name type="synonym">Epeira ventricosa</name>
    <dbReference type="NCBI Taxonomy" id="182803"/>
    <lineage>
        <taxon>Eukaryota</taxon>
        <taxon>Metazoa</taxon>
        <taxon>Ecdysozoa</taxon>
        <taxon>Arthropoda</taxon>
        <taxon>Chelicerata</taxon>
        <taxon>Arachnida</taxon>
        <taxon>Araneae</taxon>
        <taxon>Araneomorphae</taxon>
        <taxon>Entelegynae</taxon>
        <taxon>Araneoidea</taxon>
        <taxon>Araneidae</taxon>
        <taxon>Araneus</taxon>
    </lineage>
</organism>
<protein>
    <submittedName>
        <fullName evidence="2">Uncharacterized protein</fullName>
    </submittedName>
</protein>
<accession>A0A4Y2SDP7</accession>
<dbReference type="AlphaFoldDB" id="A0A4Y2SDP7"/>
<dbReference type="OrthoDB" id="6432657at2759"/>
<name>A0A4Y2SDP7_ARAVE</name>